<evidence type="ECO:0000313" key="2">
    <source>
        <dbReference type="Proteomes" id="UP001473302"/>
    </source>
</evidence>
<dbReference type="EMBL" id="BAABUK010000005">
    <property type="protein sequence ID" value="GAA5809778.1"/>
    <property type="molecule type" value="Genomic_DNA"/>
</dbReference>
<comment type="caution">
    <text evidence="1">The sequence shown here is derived from an EMBL/GenBank/DDBJ whole genome shotgun (WGS) entry which is preliminary data.</text>
</comment>
<sequence>MAEKSYMTNHDSVKSFTNLNYLNLDTHENIWKNIIDSHPFNRAVSVFLPTCSINVANEYLNKSLGSYYQVEAPLSLLLEPSFFDLYIKSGQYQLMMHSIETNLNSDDVVVLNPDGKLYLSLVKNTYETFGMEGIKRTKMDIKHDKHIVVINLKSPNFKSGSKQHDRLKWCLENTLTATFKMVFCATDTCKFFFSFRGCQMTGVTTDIQWPSSTKSIVKMDMDPELETLTDINIPSFQHIGHDINQSPLENWDNEAMEALEWLGLAHLKASRIKISNKELNPFISVYQTPNDVLKSRTGTLVKWKGFIPTSVIQNTMINIRKMMASGVTSEWTSLSVWGYKDSPYTWNKVQHYHYLNGENDYTFLLLPKVQSAYTYQLYGSHHTK</sequence>
<dbReference type="PANTHER" id="PTHR15396">
    <property type="entry name" value="RIBONUCLEASE P PROTEIN SUBUNIT P40"/>
    <property type="match status" value="1"/>
</dbReference>
<evidence type="ECO:0000313" key="1">
    <source>
        <dbReference type="EMBL" id="GAA5809778.1"/>
    </source>
</evidence>
<dbReference type="Pfam" id="PF08584">
    <property type="entry name" value="Ribonuc_P_40"/>
    <property type="match status" value="1"/>
</dbReference>
<organism evidence="1 2">
    <name type="scientific">Mucor flavus</name>
    <dbReference type="NCBI Taxonomy" id="439312"/>
    <lineage>
        <taxon>Eukaryota</taxon>
        <taxon>Fungi</taxon>
        <taxon>Fungi incertae sedis</taxon>
        <taxon>Mucoromycota</taxon>
        <taxon>Mucoromycotina</taxon>
        <taxon>Mucoromycetes</taxon>
        <taxon>Mucorales</taxon>
        <taxon>Mucorineae</taxon>
        <taxon>Mucoraceae</taxon>
        <taxon>Mucor</taxon>
    </lineage>
</organism>
<proteinExistence type="predicted"/>
<name>A0ABP9YSF0_9FUNG</name>
<dbReference type="Proteomes" id="UP001473302">
    <property type="component" value="Unassembled WGS sequence"/>
</dbReference>
<reference evidence="1 2" key="1">
    <citation type="submission" date="2024-04" db="EMBL/GenBank/DDBJ databases">
        <title>genome sequences of Mucor flavus KT1a and Helicostylum pulchrum KT1b strains isolated from the surface of a dry-aged beef.</title>
        <authorList>
            <person name="Toyotome T."/>
            <person name="Hosono M."/>
            <person name="Torimaru M."/>
            <person name="Fukuda K."/>
            <person name="Mikami N."/>
        </authorList>
    </citation>
    <scope>NUCLEOTIDE SEQUENCE [LARGE SCALE GENOMIC DNA]</scope>
    <source>
        <strain evidence="1 2">KT1a</strain>
    </source>
</reference>
<protein>
    <submittedName>
        <fullName evidence="1">Uncharacterized protein</fullName>
    </submittedName>
</protein>
<accession>A0ABP9YSF0</accession>
<keyword evidence="2" id="KW-1185">Reference proteome</keyword>
<gene>
    <name evidence="1" type="ORF">MFLAVUS_003191</name>
</gene>
<dbReference type="PANTHER" id="PTHR15396:SF1">
    <property type="entry name" value="RIBONUCLEASE P PROTEIN SUBUNIT P40"/>
    <property type="match status" value="1"/>
</dbReference>
<dbReference type="InterPro" id="IPR013893">
    <property type="entry name" value="RNase_P_Rpp40"/>
</dbReference>